<evidence type="ECO:0000256" key="3">
    <source>
        <dbReference type="ARBA" id="ARBA00022840"/>
    </source>
</evidence>
<dbReference type="RefSeq" id="WP_259093088.1">
    <property type="nucleotide sequence ID" value="NZ_CP130454.1"/>
</dbReference>
<evidence type="ECO:0000256" key="2">
    <source>
        <dbReference type="ARBA" id="ARBA00022741"/>
    </source>
</evidence>
<keyword evidence="2" id="KW-0547">Nucleotide-binding</keyword>
<keyword evidence="3" id="KW-0067">ATP-binding</keyword>
<dbReference type="PANTHER" id="PTHR30258:SF2">
    <property type="entry name" value="COMG OPERON PROTEIN 1"/>
    <property type="match status" value="1"/>
</dbReference>
<dbReference type="Pfam" id="PF00437">
    <property type="entry name" value="T2SSE"/>
    <property type="match status" value="1"/>
</dbReference>
<reference evidence="5 6" key="1">
    <citation type="submission" date="2022-08" db="EMBL/GenBank/DDBJ databases">
        <title>Bacterial and archaeal communities from various locations to study Microbial Dark Matter (Phase II).</title>
        <authorList>
            <person name="Stepanauskas R."/>
        </authorList>
    </citation>
    <scope>NUCLEOTIDE SEQUENCE [LARGE SCALE GENOMIC DNA]</scope>
    <source>
        <strain evidence="5 6">PD1</strain>
    </source>
</reference>
<keyword evidence="6" id="KW-1185">Reference proteome</keyword>
<dbReference type="InterPro" id="IPR003593">
    <property type="entry name" value="AAA+_ATPase"/>
</dbReference>
<dbReference type="Gene3D" id="3.40.50.300">
    <property type="entry name" value="P-loop containing nucleotide triphosphate hydrolases"/>
    <property type="match status" value="1"/>
</dbReference>
<evidence type="ECO:0000256" key="1">
    <source>
        <dbReference type="ARBA" id="ARBA00006611"/>
    </source>
</evidence>
<dbReference type="Proteomes" id="UP001204798">
    <property type="component" value="Unassembled WGS sequence"/>
</dbReference>
<sequence>MVQPVEKEPRPVEQFVSELITVGVKERASDIHIEPFNNGYLVRYRIDGLLRPMGISLPLDLGRRLVGAIKAMADMDLAESRFPQDVRFSGTFDGVPLDLRVSTLPTPLGEKVVLRLLPKEAPIKELNQLGMEEDTLASWKKLIKSPQGMILVVGPTGSGKTTTLYASLRSISSPSVNIVTVEDPIEYRLPMVTQTQVHPEIGLTFSLLLKHILRQDPDIIFVGEIRDEETASIAFRAALTGHLVFSTLHTQDSFEAVTRLLDLGVERYLVGACLLGVLAQRLVRTVCPFCSIPASPLPEEVAAVKAVMGKEPEGDWKFVRGRGCTKCGQTGYLGRTGIFELLVFSKDVKEAFFSGANQWELRKVAKEKGMRTMVEDGMLKVKEGKTTVGEVLRVTSTLMEGE</sequence>
<dbReference type="SMART" id="SM00382">
    <property type="entry name" value="AAA"/>
    <property type="match status" value="1"/>
</dbReference>
<dbReference type="SUPFAM" id="SSF52540">
    <property type="entry name" value="P-loop containing nucleoside triphosphate hydrolases"/>
    <property type="match status" value="1"/>
</dbReference>
<proteinExistence type="inferred from homology"/>
<dbReference type="InterPro" id="IPR001482">
    <property type="entry name" value="T2SS/T4SS_dom"/>
</dbReference>
<comment type="similarity">
    <text evidence="1">Belongs to the GSP E family.</text>
</comment>
<gene>
    <name evidence="5" type="ORF">M2350_000405</name>
</gene>
<protein>
    <submittedName>
        <fullName evidence="5">Type II secretory ATPase GspE/PulE/Tfp pilus assembly ATPase PilB-like protein</fullName>
    </submittedName>
</protein>
<evidence type="ECO:0000313" key="6">
    <source>
        <dbReference type="Proteomes" id="UP001204798"/>
    </source>
</evidence>
<evidence type="ECO:0000259" key="4">
    <source>
        <dbReference type="SMART" id="SM00382"/>
    </source>
</evidence>
<comment type="caution">
    <text evidence="5">The sequence shown here is derived from an EMBL/GenBank/DDBJ whole genome shotgun (WGS) entry which is preliminary data.</text>
</comment>
<evidence type="ECO:0000313" key="5">
    <source>
        <dbReference type="EMBL" id="MCS3918008.1"/>
    </source>
</evidence>
<dbReference type="InterPro" id="IPR027417">
    <property type="entry name" value="P-loop_NTPase"/>
</dbReference>
<dbReference type="PANTHER" id="PTHR30258">
    <property type="entry name" value="TYPE II SECRETION SYSTEM PROTEIN GSPE-RELATED"/>
    <property type="match status" value="1"/>
</dbReference>
<dbReference type="Gene3D" id="3.30.450.90">
    <property type="match status" value="1"/>
</dbReference>
<feature type="domain" description="AAA+ ATPase" evidence="4">
    <location>
        <begin position="146"/>
        <end position="269"/>
    </location>
</feature>
<organism evidence="5 6">
    <name type="scientific">Candidatus Fervidibacter sacchari</name>
    <dbReference type="NCBI Taxonomy" id="1448929"/>
    <lineage>
        <taxon>Bacteria</taxon>
        <taxon>Candidatus Fervidibacterota</taxon>
        <taxon>Candidatus Fervidibacter</taxon>
    </lineage>
</organism>
<name>A0ABT2EJ75_9BACT</name>
<accession>A0ABT2EJ75</accession>
<dbReference type="CDD" id="cd01129">
    <property type="entry name" value="PulE-GspE-like"/>
    <property type="match status" value="1"/>
</dbReference>
<dbReference type="EMBL" id="JANUCP010000001">
    <property type="protein sequence ID" value="MCS3918008.1"/>
    <property type="molecule type" value="Genomic_DNA"/>
</dbReference>